<dbReference type="Gene3D" id="3.40.50.150">
    <property type="entry name" value="Vaccinia Virus protein VP39"/>
    <property type="match status" value="1"/>
</dbReference>
<organism evidence="5 6">
    <name type="scientific">Effrenium voratum</name>
    <dbReference type="NCBI Taxonomy" id="2562239"/>
    <lineage>
        <taxon>Eukaryota</taxon>
        <taxon>Sar</taxon>
        <taxon>Alveolata</taxon>
        <taxon>Dinophyceae</taxon>
        <taxon>Suessiales</taxon>
        <taxon>Symbiodiniaceae</taxon>
        <taxon>Effrenium</taxon>
    </lineage>
</organism>
<dbReference type="InterPro" id="IPR001525">
    <property type="entry name" value="C5_MeTfrase"/>
</dbReference>
<feature type="non-terminal residue" evidence="5">
    <location>
        <position position="1"/>
    </location>
</feature>
<evidence type="ECO:0000256" key="1">
    <source>
        <dbReference type="ARBA" id="ARBA00011975"/>
    </source>
</evidence>
<dbReference type="PANTHER" id="PTHR10629">
    <property type="entry name" value="CYTOSINE-SPECIFIC METHYLTRANSFERASE"/>
    <property type="match status" value="1"/>
</dbReference>
<evidence type="ECO:0000313" key="6">
    <source>
        <dbReference type="Proteomes" id="UP001178507"/>
    </source>
</evidence>
<sequence length="202" mass="22517">MDYVTARRPRAVVLENVAALAKHQKYRATFKFIMTTFKKLKYQVKAFVLDSREFGLPQRRRRCYIIAALPPKSLSNTSGISVKRPKAVNVNLESVLAKKPKETLPDAPGARRNIKAALRKLRKDGIDLAKQECCVDIAAGVKFQQVSTNCSPTLTRARGKTKGFWFTKALPVVLRLSAHRTICVEDMAALQGFRLSELAGAT</sequence>
<dbReference type="GO" id="GO:0032259">
    <property type="term" value="P:methylation"/>
    <property type="evidence" value="ECO:0007669"/>
    <property type="project" value="UniProtKB-KW"/>
</dbReference>
<dbReference type="AlphaFoldDB" id="A0AA36MYP2"/>
<evidence type="ECO:0000256" key="3">
    <source>
        <dbReference type="ARBA" id="ARBA00022679"/>
    </source>
</evidence>
<dbReference type="PANTHER" id="PTHR10629:SF52">
    <property type="entry name" value="DNA (CYTOSINE-5)-METHYLTRANSFERASE 1"/>
    <property type="match status" value="1"/>
</dbReference>
<keyword evidence="3" id="KW-0808">Transferase</keyword>
<dbReference type="GO" id="GO:0003886">
    <property type="term" value="F:DNA (cytosine-5-)-methyltransferase activity"/>
    <property type="evidence" value="ECO:0007669"/>
    <property type="project" value="UniProtKB-EC"/>
</dbReference>
<dbReference type="SUPFAM" id="SSF53335">
    <property type="entry name" value="S-adenosyl-L-methionine-dependent methyltransferases"/>
    <property type="match status" value="1"/>
</dbReference>
<comment type="caution">
    <text evidence="5">The sequence shown here is derived from an EMBL/GenBank/DDBJ whole genome shotgun (WGS) entry which is preliminary data.</text>
</comment>
<reference evidence="5" key="1">
    <citation type="submission" date="2023-08" db="EMBL/GenBank/DDBJ databases">
        <authorList>
            <person name="Chen Y."/>
            <person name="Shah S."/>
            <person name="Dougan E. K."/>
            <person name="Thang M."/>
            <person name="Chan C."/>
        </authorList>
    </citation>
    <scope>NUCLEOTIDE SEQUENCE</scope>
</reference>
<proteinExistence type="predicted"/>
<dbReference type="GO" id="GO:0003677">
    <property type="term" value="F:DNA binding"/>
    <property type="evidence" value="ECO:0007669"/>
    <property type="project" value="TreeGrafter"/>
</dbReference>
<evidence type="ECO:0000256" key="4">
    <source>
        <dbReference type="ARBA" id="ARBA00022691"/>
    </source>
</evidence>
<gene>
    <name evidence="5" type="ORF">EVOR1521_LOCUS14255</name>
</gene>
<dbReference type="GO" id="GO:0044027">
    <property type="term" value="P:negative regulation of gene expression via chromosomal CpG island methylation"/>
    <property type="evidence" value="ECO:0007669"/>
    <property type="project" value="TreeGrafter"/>
</dbReference>
<dbReference type="InterPro" id="IPR029063">
    <property type="entry name" value="SAM-dependent_MTases_sf"/>
</dbReference>
<keyword evidence="6" id="KW-1185">Reference proteome</keyword>
<evidence type="ECO:0000313" key="5">
    <source>
        <dbReference type="EMBL" id="CAJ1388365.1"/>
    </source>
</evidence>
<protein>
    <recommendedName>
        <fullName evidence="1">DNA (cytosine-5-)-methyltransferase</fullName>
        <ecNumber evidence="1">2.1.1.37</ecNumber>
    </recommendedName>
</protein>
<evidence type="ECO:0000256" key="2">
    <source>
        <dbReference type="ARBA" id="ARBA00022603"/>
    </source>
</evidence>
<dbReference type="EC" id="2.1.1.37" evidence="1"/>
<dbReference type="PRINTS" id="PR00105">
    <property type="entry name" value="C5METTRFRASE"/>
</dbReference>
<dbReference type="EMBL" id="CAUJNA010001673">
    <property type="protein sequence ID" value="CAJ1388365.1"/>
    <property type="molecule type" value="Genomic_DNA"/>
</dbReference>
<dbReference type="Proteomes" id="UP001178507">
    <property type="component" value="Unassembled WGS sequence"/>
</dbReference>
<name>A0AA36MYP2_9DINO</name>
<dbReference type="InterPro" id="IPR050390">
    <property type="entry name" value="C5-Methyltransferase"/>
</dbReference>
<keyword evidence="2" id="KW-0489">Methyltransferase</keyword>
<dbReference type="Pfam" id="PF00145">
    <property type="entry name" value="DNA_methylase"/>
    <property type="match status" value="1"/>
</dbReference>
<keyword evidence="4" id="KW-0949">S-adenosyl-L-methionine</keyword>
<accession>A0AA36MYP2</accession>
<dbReference type="GO" id="GO:0005634">
    <property type="term" value="C:nucleus"/>
    <property type="evidence" value="ECO:0007669"/>
    <property type="project" value="TreeGrafter"/>
</dbReference>